<gene>
    <name evidence="2" type="ORF">HXK09_10050</name>
</gene>
<sequence>EGHSLYKDMLEAIEGATHHIYFETFIWRSDYWGKRFKDTLIDAARRGVEVFCVWDGFGVLNQDPRFYHFPDMPNLHVRKFPTLRSGFFTLNIRRTGQDHRKILVVDGEVGFVGGYNIGDPFANEWRDTHVRITGEAVWELENGFVDFWNHFRPATSPELPDQGARAWSADVTAQFNLPHSLLYPIRGMYIDAIERATNRVLITTAYFIPDHEVLASLIAAARRGVRVQVLIPEYSNHILADWVARPYYGELLREGVEIWLYQHAMVHSKTMTVDGRWSTIGTANIDRLSMRGNYEVCLQFFSRPLAARMEEIFANDLTTARRLTIDEWEKRSMLTRFGEVLLGPFEPFV</sequence>
<dbReference type="PANTHER" id="PTHR21248">
    <property type="entry name" value="CARDIOLIPIN SYNTHASE"/>
    <property type="match status" value="1"/>
</dbReference>
<accession>A0A929RQT6</accession>
<dbReference type="CDD" id="cd09110">
    <property type="entry name" value="PLDc_CLS_1"/>
    <property type="match status" value="1"/>
</dbReference>
<reference evidence="2" key="1">
    <citation type="submission" date="2020-04" db="EMBL/GenBank/DDBJ databases">
        <title>Deep metagenomics examines the oral microbiome during advanced dental caries in children, revealing novel taxa and co-occurrences with host molecules.</title>
        <authorList>
            <person name="Baker J.L."/>
            <person name="Morton J.T."/>
            <person name="Dinis M."/>
            <person name="Alvarez R."/>
            <person name="Tran N.C."/>
            <person name="Knight R."/>
            <person name="Edlund A."/>
        </authorList>
    </citation>
    <scope>NUCLEOTIDE SEQUENCE</scope>
    <source>
        <strain evidence="2">JCVI_30_bin.13</strain>
    </source>
</reference>
<dbReference type="PROSITE" id="PS50035">
    <property type="entry name" value="PLD"/>
    <property type="match status" value="2"/>
</dbReference>
<feature type="domain" description="PLD phosphodiesterase" evidence="1">
    <location>
        <begin position="94"/>
        <end position="121"/>
    </location>
</feature>
<evidence type="ECO:0000313" key="3">
    <source>
        <dbReference type="Proteomes" id="UP000759246"/>
    </source>
</evidence>
<dbReference type="Pfam" id="PF13091">
    <property type="entry name" value="PLDc_2"/>
    <property type="match status" value="2"/>
</dbReference>
<evidence type="ECO:0000259" key="1">
    <source>
        <dbReference type="PROSITE" id="PS50035"/>
    </source>
</evidence>
<dbReference type="SMART" id="SM00155">
    <property type="entry name" value="PLDc"/>
    <property type="match status" value="2"/>
</dbReference>
<protein>
    <submittedName>
        <fullName evidence="2">Phosphatidylserine/phosphatidylglycerophosphate/ cardiolipin synthase family protein</fullName>
    </submittedName>
</protein>
<dbReference type="AlphaFoldDB" id="A0A929RQT6"/>
<name>A0A929RQT6_9ACTO</name>
<comment type="caution">
    <text evidence="2">The sequence shown here is derived from an EMBL/GenBank/DDBJ whole genome shotgun (WGS) entry which is preliminary data.</text>
</comment>
<dbReference type="GO" id="GO:0030572">
    <property type="term" value="F:phosphatidyltransferase activity"/>
    <property type="evidence" value="ECO:0007669"/>
    <property type="project" value="UniProtKB-ARBA"/>
</dbReference>
<proteinExistence type="predicted"/>
<dbReference type="CDD" id="cd09159">
    <property type="entry name" value="PLDc_ybhO_like_2"/>
    <property type="match status" value="1"/>
</dbReference>
<dbReference type="GO" id="GO:0032049">
    <property type="term" value="P:cardiolipin biosynthetic process"/>
    <property type="evidence" value="ECO:0007669"/>
    <property type="project" value="UniProtKB-ARBA"/>
</dbReference>
<feature type="domain" description="PLD phosphodiesterase" evidence="1">
    <location>
        <begin position="262"/>
        <end position="289"/>
    </location>
</feature>
<feature type="non-terminal residue" evidence="2">
    <location>
        <position position="1"/>
    </location>
</feature>
<evidence type="ECO:0000313" key="2">
    <source>
        <dbReference type="EMBL" id="MBF0967455.1"/>
    </source>
</evidence>
<dbReference type="EMBL" id="JABZGF010000492">
    <property type="protein sequence ID" value="MBF0967455.1"/>
    <property type="molecule type" value="Genomic_DNA"/>
</dbReference>
<dbReference type="Gene3D" id="3.30.870.10">
    <property type="entry name" value="Endonuclease Chain A"/>
    <property type="match status" value="2"/>
</dbReference>
<dbReference type="InterPro" id="IPR025202">
    <property type="entry name" value="PLD-like_dom"/>
</dbReference>
<organism evidence="2 3">
    <name type="scientific">Actinomyces bouchesdurhonensis</name>
    <dbReference type="NCBI Taxonomy" id="1852361"/>
    <lineage>
        <taxon>Bacteria</taxon>
        <taxon>Bacillati</taxon>
        <taxon>Actinomycetota</taxon>
        <taxon>Actinomycetes</taxon>
        <taxon>Actinomycetales</taxon>
        <taxon>Actinomycetaceae</taxon>
        <taxon>Actinomyces</taxon>
    </lineage>
</organism>
<dbReference type="Proteomes" id="UP000759246">
    <property type="component" value="Unassembled WGS sequence"/>
</dbReference>
<dbReference type="InterPro" id="IPR001736">
    <property type="entry name" value="PLipase_D/transphosphatidylase"/>
</dbReference>
<dbReference type="PANTHER" id="PTHR21248:SF22">
    <property type="entry name" value="PHOSPHOLIPASE D"/>
    <property type="match status" value="1"/>
</dbReference>
<dbReference type="SUPFAM" id="SSF56024">
    <property type="entry name" value="Phospholipase D/nuclease"/>
    <property type="match status" value="2"/>
</dbReference>